<feature type="region of interest" description="Disordered" evidence="4">
    <location>
        <begin position="144"/>
        <end position="173"/>
    </location>
</feature>
<dbReference type="InterPro" id="IPR044830">
    <property type="entry name" value="HD-Zip_III"/>
</dbReference>
<accession>A0A8T2R3D7</accession>
<keyword evidence="2" id="KW-0371">Homeobox</keyword>
<protein>
    <recommendedName>
        <fullName evidence="5">Homeobox domain-containing protein</fullName>
    </recommendedName>
</protein>
<keyword evidence="2" id="KW-0238">DNA-binding</keyword>
<feature type="region of interest" description="Disordered" evidence="4">
    <location>
        <begin position="1"/>
        <end position="25"/>
    </location>
</feature>
<reference evidence="6" key="1">
    <citation type="submission" date="2021-08" db="EMBL/GenBank/DDBJ databases">
        <title>WGS assembly of Ceratopteris richardii.</title>
        <authorList>
            <person name="Marchant D.B."/>
            <person name="Chen G."/>
            <person name="Jenkins J."/>
            <person name="Shu S."/>
            <person name="Leebens-Mack J."/>
            <person name="Grimwood J."/>
            <person name="Schmutz J."/>
            <person name="Soltis P."/>
            <person name="Soltis D."/>
            <person name="Chen Z.-H."/>
        </authorList>
    </citation>
    <scope>NUCLEOTIDE SEQUENCE</scope>
    <source>
        <strain evidence="6">Whitten #5841</strain>
        <tissue evidence="6">Leaf</tissue>
    </source>
</reference>
<feature type="coiled-coil region" evidence="3">
    <location>
        <begin position="92"/>
        <end position="126"/>
    </location>
</feature>
<dbReference type="AlphaFoldDB" id="A0A8T2R3D7"/>
<dbReference type="InterPro" id="IPR009057">
    <property type="entry name" value="Homeodomain-like_sf"/>
</dbReference>
<feature type="domain" description="Homeobox" evidence="5">
    <location>
        <begin position="22"/>
        <end position="86"/>
    </location>
</feature>
<dbReference type="InterPro" id="IPR001356">
    <property type="entry name" value="HD"/>
</dbReference>
<dbReference type="GO" id="GO:0005634">
    <property type="term" value="C:nucleus"/>
    <property type="evidence" value="ECO:0007669"/>
    <property type="project" value="UniProtKB-SubCell"/>
</dbReference>
<comment type="caution">
    <text evidence="6">The sequence shown here is derived from an EMBL/GenBank/DDBJ whole genome shotgun (WGS) entry which is preliminary data.</text>
</comment>
<gene>
    <name evidence="6" type="ORF">KP509_30G066100</name>
</gene>
<sequence>MEPCEMKSGPNDLPTVNDSISSTSPKPMLRLTAEQRQQLELLYRQCPRPNSAVLEQAVKDNSIISSLDVHLLKAWFRTRRLKEKLSPLINKNAELKAEHENLLFLNNRLRSEALLLNLENKRLKEQLEVQLCMRQLLSSSKAALSETGKQHSDRLDDGANAVSSETSKPALQPGTCDLESSFCEVKL</sequence>
<evidence type="ECO:0000256" key="2">
    <source>
        <dbReference type="PROSITE-ProRule" id="PRU00108"/>
    </source>
</evidence>
<dbReference type="Proteomes" id="UP000825935">
    <property type="component" value="Chromosome 30"/>
</dbReference>
<evidence type="ECO:0000256" key="4">
    <source>
        <dbReference type="SAM" id="MobiDB-lite"/>
    </source>
</evidence>
<comment type="subcellular location">
    <subcellularLocation>
        <location evidence="1 2">Nucleus</location>
    </subcellularLocation>
</comment>
<feature type="compositionally biased region" description="Polar residues" evidence="4">
    <location>
        <begin position="14"/>
        <end position="25"/>
    </location>
</feature>
<name>A0A8T2R3D7_CERRI</name>
<organism evidence="6 7">
    <name type="scientific">Ceratopteris richardii</name>
    <name type="common">Triangle waterfern</name>
    <dbReference type="NCBI Taxonomy" id="49495"/>
    <lineage>
        <taxon>Eukaryota</taxon>
        <taxon>Viridiplantae</taxon>
        <taxon>Streptophyta</taxon>
        <taxon>Embryophyta</taxon>
        <taxon>Tracheophyta</taxon>
        <taxon>Polypodiopsida</taxon>
        <taxon>Polypodiidae</taxon>
        <taxon>Polypodiales</taxon>
        <taxon>Pteridineae</taxon>
        <taxon>Pteridaceae</taxon>
        <taxon>Parkerioideae</taxon>
        <taxon>Ceratopteris</taxon>
    </lineage>
</organism>
<evidence type="ECO:0000313" key="7">
    <source>
        <dbReference type="Proteomes" id="UP000825935"/>
    </source>
</evidence>
<evidence type="ECO:0000259" key="5">
    <source>
        <dbReference type="PROSITE" id="PS50071"/>
    </source>
</evidence>
<dbReference type="GO" id="GO:0003677">
    <property type="term" value="F:DNA binding"/>
    <property type="evidence" value="ECO:0007669"/>
    <property type="project" value="UniProtKB-UniRule"/>
</dbReference>
<dbReference type="PANTHER" id="PTHR45950">
    <property type="entry name" value="HOMEOBOX-LEUCINE ZIPPER PROTEIN ATHB-14"/>
    <property type="match status" value="1"/>
</dbReference>
<keyword evidence="2" id="KW-0539">Nucleus</keyword>
<dbReference type="PANTHER" id="PTHR45950:SF7">
    <property type="entry name" value="HOMEOBOX-LEUCINE ZIPPER PROTEIN ATHB-14"/>
    <property type="match status" value="1"/>
</dbReference>
<dbReference type="GO" id="GO:0003700">
    <property type="term" value="F:DNA-binding transcription factor activity"/>
    <property type="evidence" value="ECO:0007669"/>
    <property type="project" value="InterPro"/>
</dbReference>
<evidence type="ECO:0000313" key="6">
    <source>
        <dbReference type="EMBL" id="KAH7290826.1"/>
    </source>
</evidence>
<dbReference type="EMBL" id="CM035435">
    <property type="protein sequence ID" value="KAH7290826.1"/>
    <property type="molecule type" value="Genomic_DNA"/>
</dbReference>
<feature type="DNA-binding region" description="Homeobox" evidence="2">
    <location>
        <begin position="24"/>
        <end position="87"/>
    </location>
</feature>
<feature type="compositionally biased region" description="Basic and acidic residues" evidence="4">
    <location>
        <begin position="148"/>
        <end position="157"/>
    </location>
</feature>
<evidence type="ECO:0000256" key="3">
    <source>
        <dbReference type="SAM" id="Coils"/>
    </source>
</evidence>
<dbReference type="SUPFAM" id="SSF46689">
    <property type="entry name" value="Homeodomain-like"/>
    <property type="match status" value="1"/>
</dbReference>
<dbReference type="PROSITE" id="PS50071">
    <property type="entry name" value="HOMEOBOX_2"/>
    <property type="match status" value="1"/>
</dbReference>
<evidence type="ECO:0000256" key="1">
    <source>
        <dbReference type="ARBA" id="ARBA00004123"/>
    </source>
</evidence>
<dbReference type="OMA" id="MYNINTA"/>
<dbReference type="Gene3D" id="1.10.10.60">
    <property type="entry name" value="Homeodomain-like"/>
    <property type="match status" value="1"/>
</dbReference>
<dbReference type="OrthoDB" id="1994782at2759"/>
<keyword evidence="7" id="KW-1185">Reference proteome</keyword>
<proteinExistence type="predicted"/>
<keyword evidence="3" id="KW-0175">Coiled coil</keyword>